<evidence type="ECO:0000256" key="14">
    <source>
        <dbReference type="PIRSR" id="PIRSR002811-1"/>
    </source>
</evidence>
<dbReference type="SMART" id="SM00400">
    <property type="entry name" value="ZnF_CHCC"/>
    <property type="match status" value="1"/>
</dbReference>
<evidence type="ECO:0000256" key="8">
    <source>
        <dbReference type="ARBA" id="ARBA00022833"/>
    </source>
</evidence>
<dbReference type="InterPro" id="IPR006295">
    <property type="entry name" value="DNA_primase_DnaG"/>
</dbReference>
<evidence type="ECO:0000256" key="5">
    <source>
        <dbReference type="ARBA" id="ARBA00022705"/>
    </source>
</evidence>
<evidence type="ECO:0000256" key="9">
    <source>
        <dbReference type="ARBA" id="ARBA00022842"/>
    </source>
</evidence>
<evidence type="ECO:0000313" key="17">
    <source>
        <dbReference type="EMBL" id="MBB5033061.1"/>
    </source>
</evidence>
<dbReference type="Proteomes" id="UP000590740">
    <property type="component" value="Unassembled WGS sequence"/>
</dbReference>
<keyword evidence="6 12" id="KW-0479">Metal-binding</keyword>
<dbReference type="Pfam" id="PF08275">
    <property type="entry name" value="DNAG_N"/>
    <property type="match status" value="1"/>
</dbReference>
<dbReference type="RefSeq" id="WP_184339981.1">
    <property type="nucleotide sequence ID" value="NZ_JACHIG010000005.1"/>
</dbReference>
<dbReference type="CDD" id="cd03364">
    <property type="entry name" value="TOPRIM_DnaG_primases"/>
    <property type="match status" value="1"/>
</dbReference>
<evidence type="ECO:0000256" key="7">
    <source>
        <dbReference type="ARBA" id="ARBA00022771"/>
    </source>
</evidence>
<dbReference type="InterPro" id="IPR002694">
    <property type="entry name" value="Znf_CHC2"/>
</dbReference>
<dbReference type="PANTHER" id="PTHR30313">
    <property type="entry name" value="DNA PRIMASE"/>
    <property type="match status" value="1"/>
</dbReference>
<dbReference type="PIRSF" id="PIRSF002811">
    <property type="entry name" value="DnaG"/>
    <property type="match status" value="1"/>
</dbReference>
<dbReference type="EC" id="2.7.7.101" evidence="12"/>
<organism evidence="17 18">
    <name type="scientific">Prosthecobacter vanneervenii</name>
    <dbReference type="NCBI Taxonomy" id="48466"/>
    <lineage>
        <taxon>Bacteria</taxon>
        <taxon>Pseudomonadati</taxon>
        <taxon>Verrucomicrobiota</taxon>
        <taxon>Verrucomicrobiia</taxon>
        <taxon>Verrucomicrobiales</taxon>
        <taxon>Verrucomicrobiaceae</taxon>
        <taxon>Prosthecobacter</taxon>
    </lineage>
</organism>
<gene>
    <name evidence="12" type="primary">dnaG</name>
    <name evidence="17" type="ORF">HNQ65_002644</name>
</gene>
<dbReference type="Gene3D" id="3.40.1360.10">
    <property type="match status" value="1"/>
</dbReference>
<evidence type="ECO:0000256" key="6">
    <source>
        <dbReference type="ARBA" id="ARBA00022723"/>
    </source>
</evidence>
<dbReference type="InterPro" id="IPR034151">
    <property type="entry name" value="TOPRIM_DnaG_bac"/>
</dbReference>
<reference evidence="17 18" key="1">
    <citation type="submission" date="2020-08" db="EMBL/GenBank/DDBJ databases">
        <title>Genomic Encyclopedia of Type Strains, Phase IV (KMG-IV): sequencing the most valuable type-strain genomes for metagenomic binning, comparative biology and taxonomic classification.</title>
        <authorList>
            <person name="Goeker M."/>
        </authorList>
    </citation>
    <scope>NUCLEOTIDE SEQUENCE [LARGE SCALE GENOMIC DNA]</scope>
    <source>
        <strain evidence="17 18">DSM 12252</strain>
    </source>
</reference>
<accession>A0A7W7YBC0</accession>
<evidence type="ECO:0000256" key="15">
    <source>
        <dbReference type="SAM" id="MobiDB-lite"/>
    </source>
</evidence>
<keyword evidence="5 12" id="KW-0235">DNA replication</keyword>
<feature type="zinc finger region" description="CHC2-type" evidence="12 14">
    <location>
        <begin position="39"/>
        <end position="63"/>
    </location>
</feature>
<dbReference type="PROSITE" id="PS50880">
    <property type="entry name" value="TOPRIM"/>
    <property type="match status" value="1"/>
</dbReference>
<sequence>MSRIPEETIQQVIAATDIVALVGRSVKLRKAGTNFIGLCPFHNEKSPSFNVSPSRNTYHCFGCGAGGTAIRFVMEHDGLSFVEAVKRLADAAGIRIEEEVWDANAEAEAKHRSLLLRAHREIAEWFHLLLMKHKIAAPARDYLKSRGISSQVAKNWQMGYAPGNSAFFREWASQARIPESVLVEAGLFVQADEDSGRRGTYPRFRDRLMFPIRNDHGDVIAFSGRVLDPNAKTAKYLNSPETPLFSKSKVLFGFDRSKRAISKAGEAIVCEGQIDMIMVYEAGFQNVVAGQGTAFTELHAKLLKRVCNEVVLCYDSDNAGYKAAERAFEILSPIGLTVKVAALPQGEDPDSLLRKQGTEALQTVLGGATDFLEYQIRRLRASAKSDSMVERVRMAEQVASAISIFSGVAQRITAVNKVAKLLEISEEQLTAMVNRAAKEAKNAPAGAKDAAPSQANVVDEAKKLLASQHRTAVTLCQMALADAEVMYWLREEADCGDLLNEVPGTELLALLVRSRHDPVEEASKLAFMAGLERHQEAALAQLQSRSRRPGTPEPSGLADAKRALDTLELVRLQNRLQSVNAKLRAPNLSESEISHLWEQIRELTARHKDCLDRTKPTPNSFAP</sequence>
<keyword evidence="18" id="KW-1185">Reference proteome</keyword>
<evidence type="ECO:0000256" key="13">
    <source>
        <dbReference type="PIRNR" id="PIRNR002811"/>
    </source>
</evidence>
<proteinExistence type="inferred from homology"/>
<dbReference type="Gene3D" id="3.90.580.10">
    <property type="entry name" value="Zinc finger, CHC2-type domain"/>
    <property type="match status" value="1"/>
</dbReference>
<feature type="region of interest" description="Disordered" evidence="15">
    <location>
        <begin position="540"/>
        <end position="559"/>
    </location>
</feature>
<comment type="function">
    <text evidence="12 13">RNA polymerase that catalyzes the synthesis of short RNA molecules used as primers for DNA polymerase during DNA replication.</text>
</comment>
<keyword evidence="3 12" id="KW-0808">Transferase</keyword>
<keyword evidence="4 12" id="KW-0548">Nucleotidyltransferase</keyword>
<keyword evidence="9" id="KW-0460">Magnesium</keyword>
<keyword evidence="10 12" id="KW-0238">DNA-binding</keyword>
<dbReference type="GO" id="GO:1990077">
    <property type="term" value="C:primosome complex"/>
    <property type="evidence" value="ECO:0007669"/>
    <property type="project" value="UniProtKB-KW"/>
</dbReference>
<dbReference type="GO" id="GO:0003899">
    <property type="term" value="F:DNA-directed RNA polymerase activity"/>
    <property type="evidence" value="ECO:0007669"/>
    <property type="project" value="UniProtKB-UniRule"/>
</dbReference>
<dbReference type="Gene3D" id="3.90.980.10">
    <property type="entry name" value="DNA primase, catalytic core, N-terminal domain"/>
    <property type="match status" value="1"/>
</dbReference>
<evidence type="ECO:0000256" key="2">
    <source>
        <dbReference type="ARBA" id="ARBA00022515"/>
    </source>
</evidence>
<comment type="subunit">
    <text evidence="12">Monomer. Interacts with DnaB.</text>
</comment>
<dbReference type="FunFam" id="3.90.580.10:FF:000001">
    <property type="entry name" value="DNA primase"/>
    <property type="match status" value="1"/>
</dbReference>
<protein>
    <recommendedName>
        <fullName evidence="12 13">DNA primase</fullName>
        <ecNumber evidence="12">2.7.7.101</ecNumber>
    </recommendedName>
</protein>
<dbReference type="GO" id="GO:0006269">
    <property type="term" value="P:DNA replication, synthesis of primer"/>
    <property type="evidence" value="ECO:0007669"/>
    <property type="project" value="UniProtKB-UniRule"/>
</dbReference>
<feature type="domain" description="Toprim" evidence="16">
    <location>
        <begin position="265"/>
        <end position="346"/>
    </location>
</feature>
<dbReference type="Pfam" id="PF13155">
    <property type="entry name" value="Toprim_2"/>
    <property type="match status" value="1"/>
</dbReference>
<evidence type="ECO:0000256" key="3">
    <source>
        <dbReference type="ARBA" id="ARBA00022679"/>
    </source>
</evidence>
<evidence type="ECO:0000259" key="16">
    <source>
        <dbReference type="PROSITE" id="PS50880"/>
    </source>
</evidence>
<keyword evidence="7 12" id="KW-0863">Zinc-finger</keyword>
<dbReference type="Pfam" id="PF01807">
    <property type="entry name" value="Zn_ribbon_DnaG"/>
    <property type="match status" value="1"/>
</dbReference>
<dbReference type="InterPro" id="IPR050219">
    <property type="entry name" value="DnaG_primase"/>
</dbReference>
<keyword evidence="1 12" id="KW-0240">DNA-directed RNA polymerase</keyword>
<dbReference type="InterPro" id="IPR013264">
    <property type="entry name" value="DNAG_N"/>
</dbReference>
<dbReference type="AlphaFoldDB" id="A0A7W7YBC0"/>
<dbReference type="HAMAP" id="MF_00974">
    <property type="entry name" value="DNA_primase_DnaG"/>
    <property type="match status" value="1"/>
</dbReference>
<dbReference type="InterPro" id="IPR036977">
    <property type="entry name" value="DNA_primase_Znf_CHC2"/>
</dbReference>
<dbReference type="NCBIfam" id="TIGR01391">
    <property type="entry name" value="dnaG"/>
    <property type="match status" value="1"/>
</dbReference>
<dbReference type="InterPro" id="IPR037068">
    <property type="entry name" value="DNA_primase_core_N_sf"/>
</dbReference>
<keyword evidence="11 12" id="KW-0804">Transcription</keyword>
<dbReference type="SMART" id="SM00493">
    <property type="entry name" value="TOPRIM"/>
    <property type="match status" value="1"/>
</dbReference>
<dbReference type="EMBL" id="JACHIG010000005">
    <property type="protein sequence ID" value="MBB5033061.1"/>
    <property type="molecule type" value="Genomic_DNA"/>
</dbReference>
<evidence type="ECO:0000256" key="10">
    <source>
        <dbReference type="ARBA" id="ARBA00023125"/>
    </source>
</evidence>
<dbReference type="GO" id="GO:0003677">
    <property type="term" value="F:DNA binding"/>
    <property type="evidence" value="ECO:0007669"/>
    <property type="project" value="UniProtKB-KW"/>
</dbReference>
<dbReference type="InterPro" id="IPR030846">
    <property type="entry name" value="DnaG_bac"/>
</dbReference>
<dbReference type="GO" id="GO:0000428">
    <property type="term" value="C:DNA-directed RNA polymerase complex"/>
    <property type="evidence" value="ECO:0007669"/>
    <property type="project" value="UniProtKB-KW"/>
</dbReference>
<name>A0A7W7YBC0_9BACT</name>
<evidence type="ECO:0000256" key="11">
    <source>
        <dbReference type="ARBA" id="ARBA00023163"/>
    </source>
</evidence>
<dbReference type="GO" id="GO:0008270">
    <property type="term" value="F:zinc ion binding"/>
    <property type="evidence" value="ECO:0007669"/>
    <property type="project" value="UniProtKB-UniRule"/>
</dbReference>
<keyword evidence="2 12" id="KW-0639">Primosome</keyword>
<keyword evidence="8 12" id="KW-0862">Zinc</keyword>
<evidence type="ECO:0000313" key="18">
    <source>
        <dbReference type="Proteomes" id="UP000590740"/>
    </source>
</evidence>
<dbReference type="PANTHER" id="PTHR30313:SF2">
    <property type="entry name" value="DNA PRIMASE"/>
    <property type="match status" value="1"/>
</dbReference>
<dbReference type="SUPFAM" id="SSF57783">
    <property type="entry name" value="Zinc beta-ribbon"/>
    <property type="match status" value="1"/>
</dbReference>
<evidence type="ECO:0000256" key="12">
    <source>
        <dbReference type="HAMAP-Rule" id="MF_00974"/>
    </source>
</evidence>
<dbReference type="InterPro" id="IPR006171">
    <property type="entry name" value="TOPRIM_dom"/>
</dbReference>
<evidence type="ECO:0000256" key="4">
    <source>
        <dbReference type="ARBA" id="ARBA00022695"/>
    </source>
</evidence>
<dbReference type="SUPFAM" id="SSF56731">
    <property type="entry name" value="DNA primase core"/>
    <property type="match status" value="1"/>
</dbReference>
<comment type="similarity">
    <text evidence="12 13">Belongs to the DnaG primase family.</text>
</comment>
<comment type="domain">
    <text evidence="12">Contains an N-terminal zinc-binding domain, a central core domain that contains the primase activity, and a C-terminal DnaB-binding domain.</text>
</comment>
<comment type="cofactor">
    <cofactor evidence="12 13 14">
        <name>Zn(2+)</name>
        <dbReference type="ChEBI" id="CHEBI:29105"/>
    </cofactor>
    <text evidence="12 13 14">Binds 1 zinc ion per monomer.</text>
</comment>
<comment type="caution">
    <text evidence="17">The sequence shown here is derived from an EMBL/GenBank/DDBJ whole genome shotgun (WGS) entry which is preliminary data.</text>
</comment>
<comment type="catalytic activity">
    <reaction evidence="12">
        <text>ssDNA + n NTP = ssDNA/pppN(pN)n-1 hybrid + (n-1) diphosphate.</text>
        <dbReference type="EC" id="2.7.7.101"/>
    </reaction>
</comment>
<evidence type="ECO:0000256" key="1">
    <source>
        <dbReference type="ARBA" id="ARBA00022478"/>
    </source>
</evidence>
<dbReference type="GO" id="GO:0005737">
    <property type="term" value="C:cytoplasm"/>
    <property type="evidence" value="ECO:0007669"/>
    <property type="project" value="TreeGrafter"/>
</dbReference>